<proteinExistence type="predicted"/>
<feature type="transmembrane region" description="Helical" evidence="1">
    <location>
        <begin position="180"/>
        <end position="199"/>
    </location>
</feature>
<keyword evidence="1" id="KW-0812">Transmembrane</keyword>
<evidence type="ECO:0008006" key="4">
    <source>
        <dbReference type="Google" id="ProtNLM"/>
    </source>
</evidence>
<feature type="transmembrane region" description="Helical" evidence="1">
    <location>
        <begin position="90"/>
        <end position="109"/>
    </location>
</feature>
<dbReference type="AlphaFoldDB" id="A0A813KIA7"/>
<dbReference type="Pfam" id="PF07690">
    <property type="entry name" value="MFS_1"/>
    <property type="match status" value="1"/>
</dbReference>
<dbReference type="Gene3D" id="1.20.1250.20">
    <property type="entry name" value="MFS general substrate transporter like domains"/>
    <property type="match status" value="1"/>
</dbReference>
<comment type="caution">
    <text evidence="2">The sequence shown here is derived from an EMBL/GenBank/DDBJ whole genome shotgun (WGS) entry which is preliminary data.</text>
</comment>
<protein>
    <recommendedName>
        <fullName evidence="4">Battenin</fullName>
    </recommendedName>
</protein>
<keyword evidence="1" id="KW-1133">Transmembrane helix</keyword>
<sequence length="416" mass="46016">SVSRENLLQDQGADGQPTVRLMAVVLLSMFQAYAAMQNLQFVLKKTMGVGQHGDRADAFTWAVTMLHVGKLLSRLAHNVLCACLSPLTRVYISMWCVVVGSSVPAIFVFNFGSDWLGWVFISYFCIGVGIGVFEATFLAVIAPLGKNTKSFAILGIPTGFLIIGVPGVSLLGAGMPTQVIYWYVVACTLASMVVVKRYAPRERQRRTDCAAEDCHLREERPSLLTSLKAWRCWLPLLIPHLVGKMFVNFGMENLFPVIGFTYNGSKVALFGPYSSTLVGKDFFQAAQNVFVFCGDSFSRRIPYYVRSQRYSITMLFILIAMCLEVLGFLLMKTAVAWVAWIAISLAFFGNGLVYAAGSKHIDKSVPTEHHLAAYSLWCFMGDISSVVGAKSQDLVRGWICNDMHSAYECLDKALMM</sequence>
<dbReference type="InterPro" id="IPR036259">
    <property type="entry name" value="MFS_trans_sf"/>
</dbReference>
<feature type="transmembrane region" description="Helical" evidence="1">
    <location>
        <begin position="337"/>
        <end position="356"/>
    </location>
</feature>
<feature type="transmembrane region" description="Helical" evidence="1">
    <location>
        <begin position="310"/>
        <end position="331"/>
    </location>
</feature>
<evidence type="ECO:0000313" key="3">
    <source>
        <dbReference type="Proteomes" id="UP000626109"/>
    </source>
</evidence>
<feature type="non-terminal residue" evidence="2">
    <location>
        <position position="1"/>
    </location>
</feature>
<evidence type="ECO:0000256" key="1">
    <source>
        <dbReference type="SAM" id="Phobius"/>
    </source>
</evidence>
<dbReference type="EMBL" id="CAJNNW010030837">
    <property type="protein sequence ID" value="CAE8704664.1"/>
    <property type="molecule type" value="Genomic_DNA"/>
</dbReference>
<accession>A0A813KIA7</accession>
<dbReference type="InterPro" id="IPR011701">
    <property type="entry name" value="MFS"/>
</dbReference>
<feature type="transmembrane region" description="Helical" evidence="1">
    <location>
        <begin position="151"/>
        <end position="174"/>
    </location>
</feature>
<reference evidence="2" key="1">
    <citation type="submission" date="2021-02" db="EMBL/GenBank/DDBJ databases">
        <authorList>
            <person name="Dougan E. K."/>
            <person name="Rhodes N."/>
            <person name="Thang M."/>
            <person name="Chan C."/>
        </authorList>
    </citation>
    <scope>NUCLEOTIDE SEQUENCE</scope>
</reference>
<gene>
    <name evidence="2" type="ORF">PGLA2088_LOCUS33318</name>
</gene>
<dbReference type="GO" id="GO:0022857">
    <property type="term" value="F:transmembrane transporter activity"/>
    <property type="evidence" value="ECO:0007669"/>
    <property type="project" value="InterPro"/>
</dbReference>
<feature type="transmembrane region" description="Helical" evidence="1">
    <location>
        <begin position="115"/>
        <end position="144"/>
    </location>
</feature>
<evidence type="ECO:0000313" key="2">
    <source>
        <dbReference type="EMBL" id="CAE8704664.1"/>
    </source>
</evidence>
<dbReference type="SUPFAM" id="SSF103473">
    <property type="entry name" value="MFS general substrate transporter"/>
    <property type="match status" value="1"/>
</dbReference>
<name>A0A813KIA7_POLGL</name>
<organism evidence="2 3">
    <name type="scientific">Polarella glacialis</name>
    <name type="common">Dinoflagellate</name>
    <dbReference type="NCBI Taxonomy" id="89957"/>
    <lineage>
        <taxon>Eukaryota</taxon>
        <taxon>Sar</taxon>
        <taxon>Alveolata</taxon>
        <taxon>Dinophyceae</taxon>
        <taxon>Suessiales</taxon>
        <taxon>Suessiaceae</taxon>
        <taxon>Polarella</taxon>
    </lineage>
</organism>
<keyword evidence="1" id="KW-0472">Membrane</keyword>
<dbReference type="Proteomes" id="UP000626109">
    <property type="component" value="Unassembled WGS sequence"/>
</dbReference>
<feature type="transmembrane region" description="Helical" evidence="1">
    <location>
        <begin position="18"/>
        <end position="36"/>
    </location>
</feature>